<dbReference type="GO" id="GO:0019013">
    <property type="term" value="C:viral nucleocapsid"/>
    <property type="evidence" value="ECO:0007669"/>
    <property type="project" value="UniProtKB-KW"/>
</dbReference>
<evidence type="ECO:0000313" key="1">
    <source>
        <dbReference type="EMBL" id="QMI57906.1"/>
    </source>
</evidence>
<keyword evidence="1" id="KW-0543">Viral nucleoprotein</keyword>
<keyword evidence="1" id="KW-0946">Virion</keyword>
<reference evidence="1" key="1">
    <citation type="journal article" date="2020" name="Sci">
        <title>Metagenomics characterisation of avian parvoviruses and picornaviruses from Australian wild ducks.</title>
        <authorList>
            <person name="Vibin J."/>
            <person name="Chamings A."/>
            <person name="Klaassen M."/>
            <person name="Bhatta T.R."/>
            <person name="Alexandersen S."/>
        </authorList>
    </citation>
    <scope>NUCLEOTIDE SEQUENCE</scope>
    <source>
        <strain evidence="1">CTCPaV/N71/1371nt/CT08.18/12952-AU-2018</strain>
    </source>
</reference>
<dbReference type="EMBL" id="MT247797">
    <property type="protein sequence ID" value="QMI57906.1"/>
    <property type="molecule type" value="Genomic_DNA"/>
</dbReference>
<organism evidence="1">
    <name type="scientific">Chestnut teal chaphamaparvovirus</name>
    <dbReference type="NCBI Taxonomy" id="2759402"/>
    <lineage>
        <taxon>Viruses</taxon>
        <taxon>Monodnaviria</taxon>
        <taxon>Shotokuvirae</taxon>
        <taxon>Cossaviricota</taxon>
        <taxon>Quintoviricetes</taxon>
        <taxon>Piccovirales</taxon>
        <taxon>Parvoviridae</taxon>
        <taxon>Hamaparvovirinae</taxon>
        <taxon>Chaphamaparvovirus</taxon>
    </lineage>
</organism>
<name>A0A7D6WUH6_9VIRU</name>
<protein>
    <submittedName>
        <fullName evidence="1">Nucleoprotein</fullName>
    </submittedName>
</protein>
<proteinExistence type="predicted"/>
<accession>A0A7D6WUH6</accession>
<sequence>MRYGGGVQENKKCLKIECGHLNLNTTYLMVYLILERANRAVNAVIASNSQAARLLLAANQLNECILRNDQRAPGNSWLPGMTDLKNQWGPDPCAKEREAVESIQKEVAGNQVPALQNLGAAPAPQLAHPADPTPNTDPAIPGSEFVVPDPGQNNPFQPLTHEEIMELIEEGQRMAVEDLQEHLMEIQEQMNQIYGVTKKLILWCPWGGPGVRNLRWKYEPKNSDWLRKWVP</sequence>